<name>A0A9J6AAJ0_SOLCO</name>
<keyword evidence="2" id="KW-1185">Reference proteome</keyword>
<evidence type="ECO:0000313" key="1">
    <source>
        <dbReference type="EMBL" id="KAG5621653.1"/>
    </source>
</evidence>
<reference evidence="1 2" key="1">
    <citation type="submission" date="2020-09" db="EMBL/GenBank/DDBJ databases">
        <title>De no assembly of potato wild relative species, Solanum commersonii.</title>
        <authorList>
            <person name="Cho K."/>
        </authorList>
    </citation>
    <scope>NUCLEOTIDE SEQUENCE [LARGE SCALE GENOMIC DNA]</scope>
    <source>
        <strain evidence="1">LZ3.2</strain>
        <tissue evidence="1">Leaf</tissue>
    </source>
</reference>
<accession>A0A9J6AAJ0</accession>
<gene>
    <name evidence="1" type="ORF">H5410_006871</name>
</gene>
<evidence type="ECO:0000313" key="2">
    <source>
        <dbReference type="Proteomes" id="UP000824120"/>
    </source>
</evidence>
<sequence>MQPDSITNIFADRSFIRSLLALTSVCWCFLLWFCNPASCFMNGIVLLDSGKRADGRCSYIQMVGVEDSIVKHFACQQESNSKSSPELEADSRFEVYMFICDLKLI</sequence>
<protein>
    <submittedName>
        <fullName evidence="1">Uncharacterized protein</fullName>
    </submittedName>
</protein>
<dbReference type="Proteomes" id="UP000824120">
    <property type="component" value="Chromosome 2"/>
</dbReference>
<dbReference type="AlphaFoldDB" id="A0A9J6AAJ0"/>
<proteinExistence type="predicted"/>
<dbReference type="EMBL" id="JACXVP010000002">
    <property type="protein sequence ID" value="KAG5621653.1"/>
    <property type="molecule type" value="Genomic_DNA"/>
</dbReference>
<comment type="caution">
    <text evidence="1">The sequence shown here is derived from an EMBL/GenBank/DDBJ whole genome shotgun (WGS) entry which is preliminary data.</text>
</comment>
<organism evidence="1 2">
    <name type="scientific">Solanum commersonii</name>
    <name type="common">Commerson's wild potato</name>
    <name type="synonym">Commerson's nightshade</name>
    <dbReference type="NCBI Taxonomy" id="4109"/>
    <lineage>
        <taxon>Eukaryota</taxon>
        <taxon>Viridiplantae</taxon>
        <taxon>Streptophyta</taxon>
        <taxon>Embryophyta</taxon>
        <taxon>Tracheophyta</taxon>
        <taxon>Spermatophyta</taxon>
        <taxon>Magnoliopsida</taxon>
        <taxon>eudicotyledons</taxon>
        <taxon>Gunneridae</taxon>
        <taxon>Pentapetalae</taxon>
        <taxon>asterids</taxon>
        <taxon>lamiids</taxon>
        <taxon>Solanales</taxon>
        <taxon>Solanaceae</taxon>
        <taxon>Solanoideae</taxon>
        <taxon>Solaneae</taxon>
        <taxon>Solanum</taxon>
    </lineage>
</organism>